<keyword evidence="1" id="KW-0675">Receptor</keyword>
<sequence length="87" mass="9862">GINWLPIKKLDIGADIKGISRLFVADSQPLESFAIANIKAEYKLFKQLTLMLRLENITDARYEINRGYRMPGFTAIGGFRLSLSTNR</sequence>
<name>A0AC61S358_9BACT</name>
<keyword evidence="2" id="KW-1185">Reference proteome</keyword>
<evidence type="ECO:0000313" key="1">
    <source>
        <dbReference type="EMBL" id="THG43469.1"/>
    </source>
</evidence>
<protein>
    <submittedName>
        <fullName evidence="1">TonB-dependent receptor</fullName>
    </submittedName>
</protein>
<gene>
    <name evidence="1" type="ORF">E5990_10075</name>
</gene>
<proteinExistence type="predicted"/>
<evidence type="ECO:0000313" key="2">
    <source>
        <dbReference type="Proteomes" id="UP000305401"/>
    </source>
</evidence>
<dbReference type="EMBL" id="SSTG01000177">
    <property type="protein sequence ID" value="THG43469.1"/>
    <property type="molecule type" value="Genomic_DNA"/>
</dbReference>
<dbReference type="Proteomes" id="UP000305401">
    <property type="component" value="Unassembled WGS sequence"/>
</dbReference>
<feature type="non-terminal residue" evidence="1">
    <location>
        <position position="1"/>
    </location>
</feature>
<comment type="caution">
    <text evidence="1">The sequence shown here is derived from an EMBL/GenBank/DDBJ whole genome shotgun (WGS) entry which is preliminary data.</text>
</comment>
<organism evidence="1 2">
    <name type="scientific">Muribaculum caecicola</name>
    <dbReference type="NCBI Taxonomy" id="3038144"/>
    <lineage>
        <taxon>Bacteria</taxon>
        <taxon>Pseudomonadati</taxon>
        <taxon>Bacteroidota</taxon>
        <taxon>Bacteroidia</taxon>
        <taxon>Bacteroidales</taxon>
        <taxon>Muribaculaceae</taxon>
        <taxon>Muribaculum</taxon>
    </lineage>
</organism>
<reference evidence="1" key="1">
    <citation type="submission" date="2019-04" db="EMBL/GenBank/DDBJ databases">
        <title>Microbes associate with the intestines of laboratory mice.</title>
        <authorList>
            <person name="Navarre W."/>
            <person name="Wong E."/>
            <person name="Huang K.C."/>
            <person name="Tropini C."/>
            <person name="Ng K."/>
            <person name="Yu B."/>
        </authorList>
    </citation>
    <scope>NUCLEOTIDE SEQUENCE</scope>
    <source>
        <strain evidence="1">NM86_A22</strain>
    </source>
</reference>
<accession>A0AC61S358</accession>